<reference evidence="3" key="3">
    <citation type="submission" date="2025-08" db="UniProtKB">
        <authorList>
            <consortium name="RefSeq"/>
        </authorList>
    </citation>
    <scope>IDENTIFICATION</scope>
    <source>
        <strain evidence="3">NI907</strain>
    </source>
</reference>
<dbReference type="KEGG" id="pgri:PgNI_04885"/>
<dbReference type="GeneID" id="41959835"/>
<keyword evidence="1" id="KW-0732">Signal</keyword>
<evidence type="ECO:0000313" key="2">
    <source>
        <dbReference type="Proteomes" id="UP000515153"/>
    </source>
</evidence>
<sequence length="129" mass="13848">MKYSKLSLAFAILTVGAAAAPPIVRPDGDRGTYVVCYDPRDPRVPLLQNEPHVNKWTDEETGNLCFALAAGVQGNPVEACKGPKADMYPDHILCLAAGHKHPSKGDSCEVTKQARIRKNLEALAAIKGP</sequence>
<evidence type="ECO:0000256" key="1">
    <source>
        <dbReference type="SAM" id="SignalP"/>
    </source>
</evidence>
<reference evidence="3" key="1">
    <citation type="journal article" date="2019" name="Mol. Biol. Evol.">
        <title>Blast fungal genomes show frequent chromosomal changes, gene gains and losses, and effector gene turnover.</title>
        <authorList>
            <person name="Gomez Luciano L.B."/>
            <person name="Jason Tsai I."/>
            <person name="Chuma I."/>
            <person name="Tosa Y."/>
            <person name="Chen Y.H."/>
            <person name="Li J.Y."/>
            <person name="Li M.Y."/>
            <person name="Jade Lu M.Y."/>
            <person name="Nakayashiki H."/>
            <person name="Li W.H."/>
        </authorList>
    </citation>
    <scope>NUCLEOTIDE SEQUENCE</scope>
    <source>
        <strain evidence="3">NI907</strain>
    </source>
</reference>
<dbReference type="AlphaFoldDB" id="A0A6P8BEA5"/>
<dbReference type="Proteomes" id="UP000515153">
    <property type="component" value="Unplaced"/>
</dbReference>
<gene>
    <name evidence="3" type="ORF">PgNI_04885</name>
</gene>
<evidence type="ECO:0000313" key="3">
    <source>
        <dbReference type="RefSeq" id="XP_030985568.1"/>
    </source>
</evidence>
<protein>
    <submittedName>
        <fullName evidence="3">Uncharacterized protein</fullName>
    </submittedName>
</protein>
<dbReference type="RefSeq" id="XP_030985568.1">
    <property type="nucleotide sequence ID" value="XM_031124926.1"/>
</dbReference>
<reference evidence="3" key="2">
    <citation type="submission" date="2019-10" db="EMBL/GenBank/DDBJ databases">
        <authorList>
            <consortium name="NCBI Genome Project"/>
        </authorList>
    </citation>
    <scope>NUCLEOTIDE SEQUENCE</scope>
    <source>
        <strain evidence="3">NI907</strain>
    </source>
</reference>
<accession>A0A6P8BEA5</accession>
<organism evidence="2 3">
    <name type="scientific">Pyricularia grisea</name>
    <name type="common">Crabgrass-specific blast fungus</name>
    <name type="synonym">Magnaporthe grisea</name>
    <dbReference type="NCBI Taxonomy" id="148305"/>
    <lineage>
        <taxon>Eukaryota</taxon>
        <taxon>Fungi</taxon>
        <taxon>Dikarya</taxon>
        <taxon>Ascomycota</taxon>
        <taxon>Pezizomycotina</taxon>
        <taxon>Sordariomycetes</taxon>
        <taxon>Sordariomycetidae</taxon>
        <taxon>Magnaporthales</taxon>
        <taxon>Pyriculariaceae</taxon>
        <taxon>Pyricularia</taxon>
    </lineage>
</organism>
<name>A0A6P8BEA5_PYRGI</name>
<feature type="signal peptide" evidence="1">
    <location>
        <begin position="1"/>
        <end position="19"/>
    </location>
</feature>
<feature type="chain" id="PRO_5027582743" evidence="1">
    <location>
        <begin position="20"/>
        <end position="129"/>
    </location>
</feature>
<proteinExistence type="predicted"/>
<keyword evidence="2" id="KW-1185">Reference proteome</keyword>